<reference evidence="2" key="2">
    <citation type="journal article" date="2021" name="PeerJ">
        <title>Extensive microbial diversity within the chicken gut microbiome revealed by metagenomics and culture.</title>
        <authorList>
            <person name="Gilroy R."/>
            <person name="Ravi A."/>
            <person name="Getino M."/>
            <person name="Pursley I."/>
            <person name="Horton D.L."/>
            <person name="Alikhan N.F."/>
            <person name="Baker D."/>
            <person name="Gharbi K."/>
            <person name="Hall N."/>
            <person name="Watson M."/>
            <person name="Adriaenssens E.M."/>
            <person name="Foster-Nyarko E."/>
            <person name="Jarju S."/>
            <person name="Secka A."/>
            <person name="Antonio M."/>
            <person name="Oren A."/>
            <person name="Chaudhuri R.R."/>
            <person name="La Ragione R."/>
            <person name="Hildebrand F."/>
            <person name="Pallen M.J."/>
        </authorList>
    </citation>
    <scope>NUCLEOTIDE SEQUENCE</scope>
    <source>
        <strain evidence="2">D5-748</strain>
    </source>
</reference>
<keyword evidence="1" id="KW-0732">Signal</keyword>
<proteinExistence type="predicted"/>
<dbReference type="PROSITE" id="PS51257">
    <property type="entry name" value="PROKAR_LIPOPROTEIN"/>
    <property type="match status" value="1"/>
</dbReference>
<gene>
    <name evidence="2" type="ORF">IAC23_07715</name>
</gene>
<protein>
    <recommendedName>
        <fullName evidence="4">Lipoprotein</fullName>
    </recommendedName>
</protein>
<feature type="chain" id="PRO_5039579213" description="Lipoprotein" evidence="1">
    <location>
        <begin position="19"/>
        <end position="177"/>
    </location>
</feature>
<accession>A0A9D9HDB6</accession>
<dbReference type="Proteomes" id="UP000823619">
    <property type="component" value="Unassembled WGS sequence"/>
</dbReference>
<organism evidence="2 3">
    <name type="scientific">Candidatus Cryptobacteroides merdavium</name>
    <dbReference type="NCBI Taxonomy" id="2840769"/>
    <lineage>
        <taxon>Bacteria</taxon>
        <taxon>Pseudomonadati</taxon>
        <taxon>Bacteroidota</taxon>
        <taxon>Bacteroidia</taxon>
        <taxon>Bacteroidales</taxon>
        <taxon>Candidatus Cryptobacteroides</taxon>
    </lineage>
</organism>
<reference evidence="2" key="1">
    <citation type="submission" date="2020-10" db="EMBL/GenBank/DDBJ databases">
        <authorList>
            <person name="Gilroy R."/>
        </authorList>
    </citation>
    <scope>NUCLEOTIDE SEQUENCE</scope>
    <source>
        <strain evidence="2">D5-748</strain>
    </source>
</reference>
<evidence type="ECO:0008006" key="4">
    <source>
        <dbReference type="Google" id="ProtNLM"/>
    </source>
</evidence>
<sequence length="177" mass="18477">MKKIFNLMAVACAVMAFASCEKDNGGSSETDPNQPVMTWEANPKFETTELQSEMDVVISISAPAGIETFVVDVDSDALEPIISVVNNGSSTMDLVNPPAGLSGILSGVGLPTGDALKGQTSVTLDLSNLVPLIITVGESNLKPDSNHTFTLSLSDADGRTLQQPVTFHYTGTSASAE</sequence>
<comment type="caution">
    <text evidence="2">The sequence shown here is derived from an EMBL/GenBank/DDBJ whole genome shotgun (WGS) entry which is preliminary data.</text>
</comment>
<dbReference type="AlphaFoldDB" id="A0A9D9HDB6"/>
<evidence type="ECO:0000313" key="3">
    <source>
        <dbReference type="Proteomes" id="UP000823619"/>
    </source>
</evidence>
<evidence type="ECO:0000313" key="2">
    <source>
        <dbReference type="EMBL" id="MBO8445562.1"/>
    </source>
</evidence>
<dbReference type="EMBL" id="JADIMO010000097">
    <property type="protein sequence ID" value="MBO8445562.1"/>
    <property type="molecule type" value="Genomic_DNA"/>
</dbReference>
<feature type="signal peptide" evidence="1">
    <location>
        <begin position="1"/>
        <end position="18"/>
    </location>
</feature>
<name>A0A9D9HDB6_9BACT</name>
<evidence type="ECO:0000256" key="1">
    <source>
        <dbReference type="SAM" id="SignalP"/>
    </source>
</evidence>